<evidence type="ECO:0000259" key="2">
    <source>
        <dbReference type="PROSITE" id="PS50883"/>
    </source>
</evidence>
<dbReference type="InterPro" id="IPR052155">
    <property type="entry name" value="Biofilm_reg_signaling"/>
</dbReference>
<feature type="transmembrane region" description="Helical" evidence="1">
    <location>
        <begin position="97"/>
        <end position="121"/>
    </location>
</feature>
<gene>
    <name evidence="4" type="ORF">MNAB215_4226</name>
</gene>
<dbReference type="STRING" id="1841861.GCA_900157365_02546"/>
<keyword evidence="1" id="KW-0812">Transmembrane</keyword>
<dbReference type="EMBL" id="FUEZ01000004">
    <property type="protein sequence ID" value="SPM42008.1"/>
    <property type="molecule type" value="Genomic_DNA"/>
</dbReference>
<dbReference type="InterPro" id="IPR000160">
    <property type="entry name" value="GGDEF_dom"/>
</dbReference>
<dbReference type="Gene3D" id="3.20.20.450">
    <property type="entry name" value="EAL domain"/>
    <property type="match status" value="1"/>
</dbReference>
<dbReference type="Pfam" id="PF00990">
    <property type="entry name" value="GGDEF"/>
    <property type="match status" value="1"/>
</dbReference>
<feature type="transmembrane region" description="Helical" evidence="1">
    <location>
        <begin position="229"/>
        <end position="247"/>
    </location>
</feature>
<dbReference type="CDD" id="cd01949">
    <property type="entry name" value="GGDEF"/>
    <property type="match status" value="1"/>
</dbReference>
<dbReference type="CDD" id="cd01948">
    <property type="entry name" value="EAL"/>
    <property type="match status" value="1"/>
</dbReference>
<dbReference type="SMART" id="SM00267">
    <property type="entry name" value="GGDEF"/>
    <property type="match status" value="1"/>
</dbReference>
<dbReference type="NCBIfam" id="TIGR00254">
    <property type="entry name" value="GGDEF"/>
    <property type="match status" value="1"/>
</dbReference>
<feature type="transmembrane region" description="Helical" evidence="1">
    <location>
        <begin position="133"/>
        <end position="156"/>
    </location>
</feature>
<dbReference type="AlphaFoldDB" id="A0A2U3PE13"/>
<proteinExistence type="predicted"/>
<evidence type="ECO:0000313" key="5">
    <source>
        <dbReference type="Proteomes" id="UP000240424"/>
    </source>
</evidence>
<keyword evidence="5" id="KW-1185">Reference proteome</keyword>
<dbReference type="PANTHER" id="PTHR44757">
    <property type="entry name" value="DIGUANYLATE CYCLASE DGCP"/>
    <property type="match status" value="1"/>
</dbReference>
<dbReference type="Proteomes" id="UP000240424">
    <property type="component" value="Unassembled WGS sequence"/>
</dbReference>
<dbReference type="Gene3D" id="3.30.70.270">
    <property type="match status" value="1"/>
</dbReference>
<dbReference type="InterPro" id="IPR035919">
    <property type="entry name" value="EAL_sf"/>
</dbReference>
<dbReference type="SMART" id="SM00052">
    <property type="entry name" value="EAL"/>
    <property type="match status" value="1"/>
</dbReference>
<dbReference type="PANTHER" id="PTHR44757:SF2">
    <property type="entry name" value="BIOFILM ARCHITECTURE MAINTENANCE PROTEIN MBAA"/>
    <property type="match status" value="1"/>
</dbReference>
<organism evidence="4 5">
    <name type="scientific">Mycobacterium numidiamassiliense</name>
    <dbReference type="NCBI Taxonomy" id="1841861"/>
    <lineage>
        <taxon>Bacteria</taxon>
        <taxon>Bacillati</taxon>
        <taxon>Actinomycetota</taxon>
        <taxon>Actinomycetes</taxon>
        <taxon>Mycobacteriales</taxon>
        <taxon>Mycobacteriaceae</taxon>
        <taxon>Mycobacterium</taxon>
    </lineage>
</organism>
<keyword evidence="1" id="KW-1133">Transmembrane helix</keyword>
<name>A0A2U3PE13_9MYCO</name>
<feature type="transmembrane region" description="Helical" evidence="1">
    <location>
        <begin position="200"/>
        <end position="223"/>
    </location>
</feature>
<protein>
    <submittedName>
        <fullName evidence="4">Diguanylate cyclase/phosphodiesterase</fullName>
    </submittedName>
</protein>
<feature type="transmembrane region" description="Helical" evidence="1">
    <location>
        <begin position="268"/>
        <end position="287"/>
    </location>
</feature>
<feature type="transmembrane region" description="Helical" evidence="1">
    <location>
        <begin position="67"/>
        <end position="91"/>
    </location>
</feature>
<feature type="domain" description="GGDEF" evidence="3">
    <location>
        <begin position="358"/>
        <end position="492"/>
    </location>
</feature>
<reference evidence="4 5" key="1">
    <citation type="submission" date="2017-01" db="EMBL/GenBank/DDBJ databases">
        <authorList>
            <consortium name="Urmite Genomes"/>
        </authorList>
    </citation>
    <scope>NUCLEOTIDE SEQUENCE [LARGE SCALE GENOMIC DNA]</scope>
    <source>
        <strain evidence="4 5">AB215</strain>
    </source>
</reference>
<evidence type="ECO:0000313" key="4">
    <source>
        <dbReference type="EMBL" id="SPM42008.1"/>
    </source>
</evidence>
<dbReference type="InterPro" id="IPR043128">
    <property type="entry name" value="Rev_trsase/Diguanyl_cyclase"/>
</dbReference>
<dbReference type="OrthoDB" id="23692at2"/>
<evidence type="ECO:0000256" key="1">
    <source>
        <dbReference type="SAM" id="Phobius"/>
    </source>
</evidence>
<evidence type="ECO:0000259" key="3">
    <source>
        <dbReference type="PROSITE" id="PS50887"/>
    </source>
</evidence>
<feature type="domain" description="EAL" evidence="2">
    <location>
        <begin position="510"/>
        <end position="763"/>
    </location>
</feature>
<dbReference type="InterPro" id="IPR029787">
    <property type="entry name" value="Nucleotide_cyclase"/>
</dbReference>
<dbReference type="SUPFAM" id="SSF141868">
    <property type="entry name" value="EAL domain-like"/>
    <property type="match status" value="1"/>
</dbReference>
<sequence length="767" mass="82205">MLSLTRTRLAVGVLATVGLVAFTVLLLAQRGSSDHAVIGPIGSLVMSVFANACAAGAARSSRGRQRLAWIVLAIGVGGWTASNALWCYVSLGGIAPISNLSVANLGYVVFPICALAAAVAIPSRDDSRFGIGLLLDGILIAASLLIVLAILARGHAGQTAQTVSVPRMLLITATAVYFALVVMSFILVRKAEPGRKLSATLLAMGYVVIATAGVIVICDNHLYRVPNDLIILGWAGGMYLVTLSGIASRPGPDLDLGFSQPSSRASLWLPYLPVFLAIVVGAVHFWPASGSESFIFGACVVLVLTTLARHLLLLDRKRRLLAAVSDAALKDPVTGLANQRLFDDRLAHAARLHVHHAVPVSILMVSVDDFKLVNETLGYAVGDDLLRSVGERIQANIPARDTVARMTGDEFAILIEERPEVAMHVAEELDQAFDEPLTINDQRLDVRLSIGVASAPAQLIAPLKPDQLLRQAATARQCAQSGSSTNIRIFTPDMDLGLDAGEAYDDGIARLQLLGELRRAIEDGLLNLLYQPKFGMMTGSVCGVEALVRWQHPKFGPLEPSEFLPLVRAHGLMDALTDLVLSRAVADASVWYAAGIPIPIAVNFWAPTLEEDTLPDRIMSVLDAHGMSPSLLTIEITEDLVVADLPKARTVLNQLREAGIRVAIDDFGSGYATLTYLRELPIDDVKLDRQFVAPILHDERAATIARSVIELATEFGIASVAEGVEDWETAQELRSYGCDAVQGNFFCRPLPADEIPHVLPSASLMAR</sequence>
<dbReference type="Pfam" id="PF00563">
    <property type="entry name" value="EAL"/>
    <property type="match status" value="1"/>
</dbReference>
<dbReference type="InterPro" id="IPR001633">
    <property type="entry name" value="EAL_dom"/>
</dbReference>
<dbReference type="PROSITE" id="PS50883">
    <property type="entry name" value="EAL"/>
    <property type="match status" value="1"/>
</dbReference>
<dbReference type="PROSITE" id="PS50887">
    <property type="entry name" value="GGDEF"/>
    <property type="match status" value="1"/>
</dbReference>
<dbReference type="SUPFAM" id="SSF55073">
    <property type="entry name" value="Nucleotide cyclase"/>
    <property type="match status" value="1"/>
</dbReference>
<keyword evidence="1" id="KW-0472">Membrane</keyword>
<accession>A0A2U3PE13</accession>
<feature type="transmembrane region" description="Helical" evidence="1">
    <location>
        <begin position="293"/>
        <end position="312"/>
    </location>
</feature>
<feature type="transmembrane region" description="Helical" evidence="1">
    <location>
        <begin position="9"/>
        <end position="29"/>
    </location>
</feature>
<feature type="transmembrane region" description="Helical" evidence="1">
    <location>
        <begin position="35"/>
        <end position="55"/>
    </location>
</feature>
<feature type="transmembrane region" description="Helical" evidence="1">
    <location>
        <begin position="168"/>
        <end position="188"/>
    </location>
</feature>